<dbReference type="InterPro" id="IPR039537">
    <property type="entry name" value="Retrotran_Ty1/copia-like"/>
</dbReference>
<gene>
    <name evidence="5" type="ORF">HanXRQr2_Chr08g0326261</name>
</gene>
<dbReference type="InterPro" id="IPR043502">
    <property type="entry name" value="DNA/RNA_pol_sf"/>
</dbReference>
<dbReference type="GO" id="GO:0016787">
    <property type="term" value="F:hydrolase activity"/>
    <property type="evidence" value="ECO:0007669"/>
    <property type="project" value="UniProtKB-KW"/>
</dbReference>
<comment type="caution">
    <text evidence="5">The sequence shown here is derived from an EMBL/GenBank/DDBJ whole genome shotgun (WGS) entry which is preliminary data.</text>
</comment>
<protein>
    <submittedName>
        <fullName evidence="5">RNA-directed DNA polymerase</fullName>
        <ecNumber evidence="5">2.7.7.49</ecNumber>
    </submittedName>
</protein>
<dbReference type="InterPro" id="IPR012337">
    <property type="entry name" value="RNaseH-like_sf"/>
</dbReference>
<dbReference type="Gene3D" id="3.30.70.270">
    <property type="match status" value="1"/>
</dbReference>
<dbReference type="AlphaFoldDB" id="A0A9K3ICY1"/>
<dbReference type="InterPro" id="IPR013103">
    <property type="entry name" value="RVT_2"/>
</dbReference>
<dbReference type="Gramene" id="mRNA:HanXRQr2_Chr08g0326261">
    <property type="protein sequence ID" value="CDS:HanXRQr2_Chr08g0326261.1"/>
    <property type="gene ID" value="HanXRQr2_Chr08g0326261"/>
</dbReference>
<dbReference type="Pfam" id="PF07727">
    <property type="entry name" value="RVT_2"/>
    <property type="match status" value="1"/>
</dbReference>
<feature type="compositionally biased region" description="Polar residues" evidence="3">
    <location>
        <begin position="399"/>
        <end position="428"/>
    </location>
</feature>
<organism evidence="5 6">
    <name type="scientific">Helianthus annuus</name>
    <name type="common">Common sunflower</name>
    <dbReference type="NCBI Taxonomy" id="4232"/>
    <lineage>
        <taxon>Eukaryota</taxon>
        <taxon>Viridiplantae</taxon>
        <taxon>Streptophyta</taxon>
        <taxon>Embryophyta</taxon>
        <taxon>Tracheophyta</taxon>
        <taxon>Spermatophyta</taxon>
        <taxon>Magnoliopsida</taxon>
        <taxon>eudicotyledons</taxon>
        <taxon>Gunneridae</taxon>
        <taxon>Pentapetalae</taxon>
        <taxon>asterids</taxon>
        <taxon>campanulids</taxon>
        <taxon>Asterales</taxon>
        <taxon>Asteraceae</taxon>
        <taxon>Asteroideae</taxon>
        <taxon>Heliantheae alliance</taxon>
        <taxon>Heliantheae</taxon>
        <taxon>Helianthus</taxon>
    </lineage>
</organism>
<feature type="compositionally biased region" description="Polar residues" evidence="3">
    <location>
        <begin position="374"/>
        <end position="390"/>
    </location>
</feature>
<dbReference type="InterPro" id="IPR025724">
    <property type="entry name" value="GAG-pre-integrase_dom"/>
</dbReference>
<dbReference type="EC" id="2.7.7.49" evidence="5"/>
<reference evidence="5" key="2">
    <citation type="submission" date="2020-06" db="EMBL/GenBank/DDBJ databases">
        <title>Helianthus annuus Genome sequencing and assembly Release 2.</title>
        <authorList>
            <person name="Gouzy J."/>
            <person name="Langlade N."/>
            <person name="Munos S."/>
        </authorList>
    </citation>
    <scope>NUCLEOTIDE SEQUENCE</scope>
    <source>
        <tissue evidence="5">Leaves</tissue>
    </source>
</reference>
<dbReference type="Gene3D" id="3.30.420.10">
    <property type="entry name" value="Ribonuclease H-like superfamily/Ribonuclease H"/>
    <property type="match status" value="1"/>
</dbReference>
<feature type="domain" description="Integrase catalytic" evidence="4">
    <location>
        <begin position="113"/>
        <end position="279"/>
    </location>
</feature>
<keyword evidence="5" id="KW-0548">Nucleotidyltransferase</keyword>
<evidence type="ECO:0000259" key="4">
    <source>
        <dbReference type="PROSITE" id="PS50994"/>
    </source>
</evidence>
<dbReference type="Pfam" id="PF25597">
    <property type="entry name" value="SH3_retrovirus"/>
    <property type="match status" value="1"/>
</dbReference>
<dbReference type="PANTHER" id="PTHR42648">
    <property type="entry name" value="TRANSPOSASE, PUTATIVE-RELATED"/>
    <property type="match status" value="1"/>
</dbReference>
<dbReference type="InterPro" id="IPR036397">
    <property type="entry name" value="RNaseH_sf"/>
</dbReference>
<evidence type="ECO:0000256" key="2">
    <source>
        <dbReference type="ARBA" id="ARBA00022801"/>
    </source>
</evidence>
<dbReference type="GO" id="GO:0015074">
    <property type="term" value="P:DNA integration"/>
    <property type="evidence" value="ECO:0007669"/>
    <property type="project" value="InterPro"/>
</dbReference>
<feature type="region of interest" description="Disordered" evidence="3">
    <location>
        <begin position="374"/>
        <end position="445"/>
    </location>
</feature>
<keyword evidence="1" id="KW-0479">Metal-binding</keyword>
<dbReference type="InterPro" id="IPR043128">
    <property type="entry name" value="Rev_trsase/Diguanyl_cyclase"/>
</dbReference>
<dbReference type="Gene3D" id="3.10.10.10">
    <property type="entry name" value="HIV Type 1 Reverse Transcriptase, subunit A, domain 1"/>
    <property type="match status" value="1"/>
</dbReference>
<accession>A0A9K3ICY1</accession>
<feature type="compositionally biased region" description="Low complexity" evidence="3">
    <location>
        <begin position="429"/>
        <end position="440"/>
    </location>
</feature>
<dbReference type="PANTHER" id="PTHR42648:SF25">
    <property type="entry name" value="RNA-DIRECTED DNA POLYMERASE"/>
    <property type="match status" value="1"/>
</dbReference>
<evidence type="ECO:0000313" key="6">
    <source>
        <dbReference type="Proteomes" id="UP000215914"/>
    </source>
</evidence>
<evidence type="ECO:0000256" key="3">
    <source>
        <dbReference type="SAM" id="MobiDB-lite"/>
    </source>
</evidence>
<dbReference type="Pfam" id="PF00665">
    <property type="entry name" value="rve"/>
    <property type="match status" value="1"/>
</dbReference>
<evidence type="ECO:0000256" key="1">
    <source>
        <dbReference type="ARBA" id="ARBA00022723"/>
    </source>
</evidence>
<dbReference type="GO" id="GO:0003676">
    <property type="term" value="F:nucleic acid binding"/>
    <property type="evidence" value="ECO:0007669"/>
    <property type="project" value="InterPro"/>
</dbReference>
<dbReference type="EMBL" id="MNCJ02000323">
    <property type="protein sequence ID" value="KAF5794275.1"/>
    <property type="molecule type" value="Genomic_DNA"/>
</dbReference>
<dbReference type="Pfam" id="PF13976">
    <property type="entry name" value="gag_pre-integrs"/>
    <property type="match status" value="1"/>
</dbReference>
<dbReference type="InterPro" id="IPR057670">
    <property type="entry name" value="SH3_retrovirus"/>
</dbReference>
<keyword evidence="5" id="KW-0695">RNA-directed DNA polymerase</keyword>
<dbReference type="SUPFAM" id="SSF56672">
    <property type="entry name" value="DNA/RNA polymerases"/>
    <property type="match status" value="1"/>
</dbReference>
<dbReference type="SUPFAM" id="SSF53098">
    <property type="entry name" value="Ribonuclease H-like"/>
    <property type="match status" value="1"/>
</dbReference>
<dbReference type="InterPro" id="IPR001584">
    <property type="entry name" value="Integrase_cat-core"/>
</dbReference>
<name>A0A9K3ICY1_HELAN</name>
<dbReference type="PROSITE" id="PS50994">
    <property type="entry name" value="INTEGRASE"/>
    <property type="match status" value="1"/>
</dbReference>
<evidence type="ECO:0000313" key="5">
    <source>
        <dbReference type="EMBL" id="KAF5794275.1"/>
    </source>
</evidence>
<sequence length="985" mass="112180">MTEDGFDIWMKDNYLRMYDTHGRLFMKVQRSKNRLYKILLHTTVPVCLGMHLEEENWLWHARLGHINFQILESMVSKGMIEGVPKIKNPKQVCEGCLAAKQTRQPFSQEAQWRAKKPFQLVHADLCGPITPKTIGGNSYFLLLVDDFSRYMWVYMLQSKDQAFERFKWFKALVEKNGKYKVETLRTDRGGEFTSKVFNEFCKQEGIRRQITAPYTPQQNGVVERRNRTILGTTRSLLKTMNVPDFLWGEAVQHAVYLLNRMATKGVVSMTPYEALKNKRPSLGKVKVFGCIGHVTKVGTHIPKLDDRSVPMVYIGLEPDCMTHRFYDPHKRRLHLARDRDVVFEERMQWNWGDQDKPVSNQQSIVTLLRNLEDSNTSGVNAQPEDLTQNEMEGGGDQSPIWNTPQHASVSTDETNEASGHFTTETLNASEPSGMSSNSSSRRYDHSPMQGFRTMADLYENTEEIVEEDVLMFSSEEPTCYKDAKGNKEWEDAMKTEIEAIKRNNTWCLTELPKGKKIIGLKWIFKVKKDPTGKITKYKARLVAKGYVQKKGIDVEEVFAPVARLETVRLILALAVKEGWKVYHLDVKSAFLNGELAEEVYVQQPVGFEVKGQEQKVYKLNRALYGLKQAPRAWNARLDKTLKQMGFEKCPQEHAIYKKQSGKSLLIVGVYVDDLLVTGSNHKEVTIFKAQMMKEYEMSDLGLLSYYLGIEVEQSEGSMTISQTSYAKRIIEAAGMGDCNAAMYPMEPKLKLTKDEDGESVNETQFRSLVGSLRYLLHTRPDLAFSVGVVSRFMQTPKVSHLKALKQILRYVKGTLNYGLKYKKGGDGEVTGYSDSSHGKDVMDRRSTTGTVFYFSGNPITWSSQKQRTVTLSSCEAEFIAATTAACQALWLRSLLVDLTGMKPSKVKLYVDNESAIALMKNAVFHGRSKHIDTKFHFIRECVEEGKIQVEHVSGDLQKADILTKSLPRIKFAEMRDLLGISDIQN</sequence>
<reference evidence="5" key="1">
    <citation type="journal article" date="2017" name="Nature">
        <title>The sunflower genome provides insights into oil metabolism, flowering and Asterid evolution.</title>
        <authorList>
            <person name="Badouin H."/>
            <person name="Gouzy J."/>
            <person name="Grassa C.J."/>
            <person name="Murat F."/>
            <person name="Staton S.E."/>
            <person name="Cottret L."/>
            <person name="Lelandais-Briere C."/>
            <person name="Owens G.L."/>
            <person name="Carrere S."/>
            <person name="Mayjonade B."/>
            <person name="Legrand L."/>
            <person name="Gill N."/>
            <person name="Kane N.C."/>
            <person name="Bowers J.E."/>
            <person name="Hubner S."/>
            <person name="Bellec A."/>
            <person name="Berard A."/>
            <person name="Berges H."/>
            <person name="Blanchet N."/>
            <person name="Boniface M.C."/>
            <person name="Brunel D."/>
            <person name="Catrice O."/>
            <person name="Chaidir N."/>
            <person name="Claudel C."/>
            <person name="Donnadieu C."/>
            <person name="Faraut T."/>
            <person name="Fievet G."/>
            <person name="Helmstetter N."/>
            <person name="King M."/>
            <person name="Knapp S.J."/>
            <person name="Lai Z."/>
            <person name="Le Paslier M.C."/>
            <person name="Lippi Y."/>
            <person name="Lorenzon L."/>
            <person name="Mandel J.R."/>
            <person name="Marage G."/>
            <person name="Marchand G."/>
            <person name="Marquand E."/>
            <person name="Bret-Mestries E."/>
            <person name="Morien E."/>
            <person name="Nambeesan S."/>
            <person name="Nguyen T."/>
            <person name="Pegot-Espagnet P."/>
            <person name="Pouilly N."/>
            <person name="Raftis F."/>
            <person name="Sallet E."/>
            <person name="Schiex T."/>
            <person name="Thomas J."/>
            <person name="Vandecasteele C."/>
            <person name="Vares D."/>
            <person name="Vear F."/>
            <person name="Vautrin S."/>
            <person name="Crespi M."/>
            <person name="Mangin B."/>
            <person name="Burke J.M."/>
            <person name="Salse J."/>
            <person name="Munos S."/>
            <person name="Vincourt P."/>
            <person name="Rieseberg L.H."/>
            <person name="Langlade N.B."/>
        </authorList>
    </citation>
    <scope>NUCLEOTIDE SEQUENCE</scope>
    <source>
        <tissue evidence="5">Leaves</tissue>
    </source>
</reference>
<dbReference type="GO" id="GO:0003964">
    <property type="term" value="F:RNA-directed DNA polymerase activity"/>
    <property type="evidence" value="ECO:0007669"/>
    <property type="project" value="UniProtKB-KW"/>
</dbReference>
<proteinExistence type="predicted"/>
<dbReference type="Proteomes" id="UP000215914">
    <property type="component" value="Unassembled WGS sequence"/>
</dbReference>
<dbReference type="GO" id="GO:0046872">
    <property type="term" value="F:metal ion binding"/>
    <property type="evidence" value="ECO:0007669"/>
    <property type="project" value="UniProtKB-KW"/>
</dbReference>
<keyword evidence="5" id="KW-0808">Transferase</keyword>
<keyword evidence="2" id="KW-0378">Hydrolase</keyword>
<keyword evidence="6" id="KW-1185">Reference proteome</keyword>
<dbReference type="CDD" id="cd09272">
    <property type="entry name" value="RNase_HI_RT_Ty1"/>
    <property type="match status" value="1"/>
</dbReference>